<dbReference type="AlphaFoldDB" id="L1IN15"/>
<dbReference type="Proteomes" id="UP000011087">
    <property type="component" value="Unassembled WGS sequence"/>
</dbReference>
<dbReference type="HOGENOM" id="CLU_1216755_0_0_1"/>
<reference evidence="3" key="2">
    <citation type="submission" date="2012-11" db="EMBL/GenBank/DDBJ databases">
        <authorList>
            <person name="Kuo A."/>
            <person name="Curtis B.A."/>
            <person name="Tanifuji G."/>
            <person name="Burki F."/>
            <person name="Gruber A."/>
            <person name="Irimia M."/>
            <person name="Maruyama S."/>
            <person name="Arias M.C."/>
            <person name="Ball S.G."/>
            <person name="Gile G.H."/>
            <person name="Hirakawa Y."/>
            <person name="Hopkins J.F."/>
            <person name="Rensing S.A."/>
            <person name="Schmutz J."/>
            <person name="Symeonidi A."/>
            <person name="Elias M."/>
            <person name="Eveleigh R.J."/>
            <person name="Herman E.K."/>
            <person name="Klute M.J."/>
            <person name="Nakayama T."/>
            <person name="Obornik M."/>
            <person name="Reyes-Prieto A."/>
            <person name="Armbrust E.V."/>
            <person name="Aves S.J."/>
            <person name="Beiko R.G."/>
            <person name="Coutinho P."/>
            <person name="Dacks J.B."/>
            <person name="Durnford D.G."/>
            <person name="Fast N.M."/>
            <person name="Green B.R."/>
            <person name="Grisdale C."/>
            <person name="Hempe F."/>
            <person name="Henrissat B."/>
            <person name="Hoppner M.P."/>
            <person name="Ishida K.-I."/>
            <person name="Kim E."/>
            <person name="Koreny L."/>
            <person name="Kroth P.G."/>
            <person name="Liu Y."/>
            <person name="Malik S.-B."/>
            <person name="Maier U.G."/>
            <person name="McRose D."/>
            <person name="Mock T."/>
            <person name="Neilson J.A."/>
            <person name="Onodera N.T."/>
            <person name="Poole A.M."/>
            <person name="Pritham E.J."/>
            <person name="Richards T.A."/>
            <person name="Rocap G."/>
            <person name="Roy S.W."/>
            <person name="Sarai C."/>
            <person name="Schaack S."/>
            <person name="Shirato S."/>
            <person name="Slamovits C.H."/>
            <person name="Spencer D.F."/>
            <person name="Suzuki S."/>
            <person name="Worden A.Z."/>
            <person name="Zauner S."/>
            <person name="Barry K."/>
            <person name="Bell C."/>
            <person name="Bharti A.K."/>
            <person name="Crow J.A."/>
            <person name="Grimwood J."/>
            <person name="Kramer R."/>
            <person name="Lindquist E."/>
            <person name="Lucas S."/>
            <person name="Salamov A."/>
            <person name="McFadden G.I."/>
            <person name="Lane C.E."/>
            <person name="Keeling P.J."/>
            <person name="Gray M.W."/>
            <person name="Grigoriev I.V."/>
            <person name="Archibald J.M."/>
        </authorList>
    </citation>
    <scope>NUCLEOTIDE SEQUENCE</scope>
    <source>
        <strain evidence="3">CCMP2712</strain>
    </source>
</reference>
<proteinExistence type="predicted"/>
<dbReference type="GeneID" id="17294453"/>
<name>L1IN15_GUITC</name>
<protein>
    <submittedName>
        <fullName evidence="1 2">Uncharacterized protein</fullName>
    </submittedName>
</protein>
<gene>
    <name evidence="1" type="ORF">GUITHDRAFT_144803</name>
</gene>
<keyword evidence="3" id="KW-1185">Reference proteome</keyword>
<dbReference type="EMBL" id="JH993056">
    <property type="protein sequence ID" value="EKX37676.1"/>
    <property type="molecule type" value="Genomic_DNA"/>
</dbReference>
<sequence length="228" mass="25817">MARRLADFSNEGEGIVWNASLLLLNYFRSEDGGAELLLITRWDGRTNMKEEIKGKRILELGAGVGHLAWGLYEMGAQVTATNTSLGDLDVLGANIKQWKEEEERGVKTGGREYIVKCIGGSMEERKVEGGSISVEELTWGEQYWDQSPLSRAGDVKFDIVILAEVFSIPEVIVYSIFMNRPFSFMFLAHLADAGGFRVHQYKETEFDKCGMDDDELHIMMHRYTYDPE</sequence>
<dbReference type="PANTHER" id="PTHR14614">
    <property type="entry name" value="HEPATOCELLULAR CARCINOMA-ASSOCIATED ANTIGEN"/>
    <property type="match status" value="1"/>
</dbReference>
<dbReference type="InterPro" id="IPR029063">
    <property type="entry name" value="SAM-dependent_MTases_sf"/>
</dbReference>
<dbReference type="SUPFAM" id="SSF53335">
    <property type="entry name" value="S-adenosyl-L-methionine-dependent methyltransferases"/>
    <property type="match status" value="1"/>
</dbReference>
<dbReference type="Pfam" id="PF10294">
    <property type="entry name" value="Methyltransf_16"/>
    <property type="match status" value="1"/>
</dbReference>
<evidence type="ECO:0000313" key="3">
    <source>
        <dbReference type="Proteomes" id="UP000011087"/>
    </source>
</evidence>
<dbReference type="PaxDb" id="55529-EKX37676"/>
<accession>L1IN15</accession>
<dbReference type="InterPro" id="IPR019410">
    <property type="entry name" value="Methyltransf_16"/>
</dbReference>
<evidence type="ECO:0000313" key="1">
    <source>
        <dbReference type="EMBL" id="EKX37676.1"/>
    </source>
</evidence>
<reference evidence="2" key="3">
    <citation type="submission" date="2015-06" db="UniProtKB">
        <authorList>
            <consortium name="EnsemblProtists"/>
        </authorList>
    </citation>
    <scope>IDENTIFICATION</scope>
</reference>
<dbReference type="RefSeq" id="XP_005824656.1">
    <property type="nucleotide sequence ID" value="XM_005824599.1"/>
</dbReference>
<dbReference type="EnsemblProtists" id="EKX37676">
    <property type="protein sequence ID" value="EKX37676"/>
    <property type="gene ID" value="GUITHDRAFT_144803"/>
</dbReference>
<dbReference type="KEGG" id="gtt:GUITHDRAFT_144803"/>
<reference evidence="1 3" key="1">
    <citation type="journal article" date="2012" name="Nature">
        <title>Algal genomes reveal evolutionary mosaicism and the fate of nucleomorphs.</title>
        <authorList>
            <consortium name="DOE Joint Genome Institute"/>
            <person name="Curtis B.A."/>
            <person name="Tanifuji G."/>
            <person name="Burki F."/>
            <person name="Gruber A."/>
            <person name="Irimia M."/>
            <person name="Maruyama S."/>
            <person name="Arias M.C."/>
            <person name="Ball S.G."/>
            <person name="Gile G.H."/>
            <person name="Hirakawa Y."/>
            <person name="Hopkins J.F."/>
            <person name="Kuo A."/>
            <person name="Rensing S.A."/>
            <person name="Schmutz J."/>
            <person name="Symeonidi A."/>
            <person name="Elias M."/>
            <person name="Eveleigh R.J."/>
            <person name="Herman E.K."/>
            <person name="Klute M.J."/>
            <person name="Nakayama T."/>
            <person name="Obornik M."/>
            <person name="Reyes-Prieto A."/>
            <person name="Armbrust E.V."/>
            <person name="Aves S.J."/>
            <person name="Beiko R.G."/>
            <person name="Coutinho P."/>
            <person name="Dacks J.B."/>
            <person name="Durnford D.G."/>
            <person name="Fast N.M."/>
            <person name="Green B.R."/>
            <person name="Grisdale C.J."/>
            <person name="Hempel F."/>
            <person name="Henrissat B."/>
            <person name="Hoppner M.P."/>
            <person name="Ishida K."/>
            <person name="Kim E."/>
            <person name="Koreny L."/>
            <person name="Kroth P.G."/>
            <person name="Liu Y."/>
            <person name="Malik S.B."/>
            <person name="Maier U.G."/>
            <person name="McRose D."/>
            <person name="Mock T."/>
            <person name="Neilson J.A."/>
            <person name="Onodera N.T."/>
            <person name="Poole A.M."/>
            <person name="Pritham E.J."/>
            <person name="Richards T.A."/>
            <person name="Rocap G."/>
            <person name="Roy S.W."/>
            <person name="Sarai C."/>
            <person name="Schaack S."/>
            <person name="Shirato S."/>
            <person name="Slamovits C.H."/>
            <person name="Spencer D.F."/>
            <person name="Suzuki S."/>
            <person name="Worden A.Z."/>
            <person name="Zauner S."/>
            <person name="Barry K."/>
            <person name="Bell C."/>
            <person name="Bharti A.K."/>
            <person name="Crow J.A."/>
            <person name="Grimwood J."/>
            <person name="Kramer R."/>
            <person name="Lindquist E."/>
            <person name="Lucas S."/>
            <person name="Salamov A."/>
            <person name="McFadden G.I."/>
            <person name="Lane C.E."/>
            <person name="Keeling P.J."/>
            <person name="Gray M.W."/>
            <person name="Grigoriev I.V."/>
            <person name="Archibald J.M."/>
        </authorList>
    </citation>
    <scope>NUCLEOTIDE SEQUENCE</scope>
    <source>
        <strain evidence="1 3">CCMP2712</strain>
    </source>
</reference>
<dbReference type="Gene3D" id="3.40.50.150">
    <property type="entry name" value="Vaccinia Virus protein VP39"/>
    <property type="match status" value="1"/>
</dbReference>
<dbReference type="OrthoDB" id="413520at2759"/>
<evidence type="ECO:0000313" key="2">
    <source>
        <dbReference type="EnsemblProtists" id="EKX37676"/>
    </source>
</evidence>
<organism evidence="1">
    <name type="scientific">Guillardia theta (strain CCMP2712)</name>
    <name type="common">Cryptophyte</name>
    <dbReference type="NCBI Taxonomy" id="905079"/>
    <lineage>
        <taxon>Eukaryota</taxon>
        <taxon>Cryptophyceae</taxon>
        <taxon>Pyrenomonadales</taxon>
        <taxon>Geminigeraceae</taxon>
        <taxon>Guillardia</taxon>
    </lineage>
</organism>